<accession>A0A921MNY7</accession>
<evidence type="ECO:0000313" key="4">
    <source>
        <dbReference type="Proteomes" id="UP000760668"/>
    </source>
</evidence>
<dbReference type="Proteomes" id="UP000760668">
    <property type="component" value="Unassembled WGS sequence"/>
</dbReference>
<reference evidence="3" key="1">
    <citation type="journal article" date="2021" name="PeerJ">
        <title>Extensive microbial diversity within the chicken gut microbiome revealed by metagenomics and culture.</title>
        <authorList>
            <person name="Gilroy R."/>
            <person name="Ravi A."/>
            <person name="Getino M."/>
            <person name="Pursley I."/>
            <person name="Horton D.L."/>
            <person name="Alikhan N.F."/>
            <person name="Baker D."/>
            <person name="Gharbi K."/>
            <person name="Hall N."/>
            <person name="Watson M."/>
            <person name="Adriaenssens E.M."/>
            <person name="Foster-Nyarko E."/>
            <person name="Jarju S."/>
            <person name="Secka A."/>
            <person name="Antonio M."/>
            <person name="Oren A."/>
            <person name="Chaudhuri R.R."/>
            <person name="La Ragione R."/>
            <person name="Hildebrand F."/>
            <person name="Pallen M.J."/>
        </authorList>
    </citation>
    <scope>NUCLEOTIDE SEQUENCE</scope>
    <source>
        <strain evidence="3">CHK179-5677</strain>
    </source>
</reference>
<sequence>MKWMKRTAALGAAALLALSLAACSGGNADETVAAALEKVKSASSLDAVIEIAAEYTSEDQDLSVTNRMNLTTFQEPLKIKAEVALDMASGEDTFNQTITMYAQREGEELVQYATDGSYWAKQTTTQEVLDTYNAGDTLSDYLAGASGFRNSGTETVNDAQAVKYTGSLSGKPLVDILEANGYLESISSMSEDQQSKIKADLEGMPAAEIAVWVDQAGYLVKMEMDMLKVIDNMEASIDETLGHPGTTDEEAASELVSSVIRMTCANFDAATEFEIPAEALEAEDLTAAGQDGSAGESGETAVE</sequence>
<feature type="signal peptide" evidence="2">
    <location>
        <begin position="1"/>
        <end position="28"/>
    </location>
</feature>
<name>A0A921MNY7_9FIRM</name>
<dbReference type="Gene3D" id="2.50.20.20">
    <property type="match status" value="1"/>
</dbReference>
<feature type="chain" id="PRO_5037576096" description="Lipoprotein" evidence="2">
    <location>
        <begin position="29"/>
        <end position="303"/>
    </location>
</feature>
<dbReference type="PROSITE" id="PS51257">
    <property type="entry name" value="PROKAR_LIPOPROTEIN"/>
    <property type="match status" value="1"/>
</dbReference>
<dbReference type="EMBL" id="DYUC01000120">
    <property type="protein sequence ID" value="HJG87715.1"/>
    <property type="molecule type" value="Genomic_DNA"/>
</dbReference>
<organism evidence="3 4">
    <name type="scientific">Pseudoflavonifractor capillosus</name>
    <dbReference type="NCBI Taxonomy" id="106588"/>
    <lineage>
        <taxon>Bacteria</taxon>
        <taxon>Bacillati</taxon>
        <taxon>Bacillota</taxon>
        <taxon>Clostridia</taxon>
        <taxon>Eubacteriales</taxon>
        <taxon>Oscillospiraceae</taxon>
        <taxon>Pseudoflavonifractor</taxon>
    </lineage>
</organism>
<keyword evidence="2" id="KW-0732">Signal</keyword>
<dbReference type="RefSeq" id="WP_295368443.1">
    <property type="nucleotide sequence ID" value="NZ_DYUC01000120.1"/>
</dbReference>
<gene>
    <name evidence="3" type="ORF">K8V01_11975</name>
</gene>
<protein>
    <recommendedName>
        <fullName evidence="5">Lipoprotein</fullName>
    </recommendedName>
</protein>
<evidence type="ECO:0000313" key="3">
    <source>
        <dbReference type="EMBL" id="HJG87715.1"/>
    </source>
</evidence>
<feature type="region of interest" description="Disordered" evidence="1">
    <location>
        <begin position="283"/>
        <end position="303"/>
    </location>
</feature>
<dbReference type="AlphaFoldDB" id="A0A921MNY7"/>
<evidence type="ECO:0000256" key="1">
    <source>
        <dbReference type="SAM" id="MobiDB-lite"/>
    </source>
</evidence>
<comment type="caution">
    <text evidence="3">The sequence shown here is derived from an EMBL/GenBank/DDBJ whole genome shotgun (WGS) entry which is preliminary data.</text>
</comment>
<evidence type="ECO:0008006" key="5">
    <source>
        <dbReference type="Google" id="ProtNLM"/>
    </source>
</evidence>
<evidence type="ECO:0000256" key="2">
    <source>
        <dbReference type="SAM" id="SignalP"/>
    </source>
</evidence>
<proteinExistence type="predicted"/>
<reference evidence="3" key="2">
    <citation type="submission" date="2021-09" db="EMBL/GenBank/DDBJ databases">
        <authorList>
            <person name="Gilroy R."/>
        </authorList>
    </citation>
    <scope>NUCLEOTIDE SEQUENCE</scope>
    <source>
        <strain evidence="3">CHK179-5677</strain>
    </source>
</reference>